<dbReference type="EMBL" id="AP024145">
    <property type="protein sequence ID" value="BCM83372.1"/>
    <property type="molecule type" value="Genomic_DNA"/>
</dbReference>
<dbReference type="Proteomes" id="UP000663508">
    <property type="component" value="Chromosome"/>
</dbReference>
<sequence>MDPVSDPGAARAAQEAARALEEAAGAAQEAAHGAGRRALAHAIVTLAVKSLTFP</sequence>
<reference evidence="1" key="1">
    <citation type="submission" date="2020-11" db="EMBL/GenBank/DDBJ databases">
        <title>Complete genome sequence of a novel pathogenic Methylobacterium strain isolated from rice in Vietnam.</title>
        <authorList>
            <person name="Lai K."/>
            <person name="Okazaki S."/>
            <person name="Higashi K."/>
            <person name="Mori H."/>
            <person name="Toyoda A."/>
            <person name="Kurokawa K."/>
        </authorList>
    </citation>
    <scope>NUCLEOTIDE SEQUENCE</scope>
    <source>
        <strain evidence="1">VL1</strain>
    </source>
</reference>
<dbReference type="AlphaFoldDB" id="A0A8H9C448"/>
<proteinExistence type="predicted"/>
<protein>
    <submittedName>
        <fullName evidence="1">Uncharacterized protein</fullName>
    </submittedName>
</protein>
<organism evidence="1 2">
    <name type="scientific">Methylobacterium indicum</name>
    <dbReference type="NCBI Taxonomy" id="1775910"/>
    <lineage>
        <taxon>Bacteria</taxon>
        <taxon>Pseudomonadati</taxon>
        <taxon>Pseudomonadota</taxon>
        <taxon>Alphaproteobacteria</taxon>
        <taxon>Hyphomicrobiales</taxon>
        <taxon>Methylobacteriaceae</taxon>
        <taxon>Methylobacterium</taxon>
    </lineage>
</organism>
<accession>A0A8H9C448</accession>
<name>A0A8H9C448_9HYPH</name>
<dbReference type="KEGG" id="mind:mvi_18330"/>
<gene>
    <name evidence="1" type="ORF">mvi_18330</name>
</gene>
<evidence type="ECO:0000313" key="1">
    <source>
        <dbReference type="EMBL" id="BCM83372.1"/>
    </source>
</evidence>
<evidence type="ECO:0000313" key="2">
    <source>
        <dbReference type="Proteomes" id="UP000663508"/>
    </source>
</evidence>